<gene>
    <name evidence="2" type="ORF">PAA8504_04044</name>
</gene>
<dbReference type="EMBL" id="ONZF01000015">
    <property type="protein sequence ID" value="SPJ26188.1"/>
    <property type="molecule type" value="Genomic_DNA"/>
</dbReference>
<name>A0A2R8C193_9RHOB</name>
<evidence type="ECO:0008006" key="4">
    <source>
        <dbReference type="Google" id="ProtNLM"/>
    </source>
</evidence>
<accession>A0A2R8C193</accession>
<keyword evidence="3" id="KW-1185">Reference proteome</keyword>
<dbReference type="RefSeq" id="WP_108895896.1">
    <property type="nucleotide sequence ID" value="NZ_ONZF01000015.1"/>
</dbReference>
<feature type="coiled-coil region" evidence="1">
    <location>
        <begin position="97"/>
        <end position="150"/>
    </location>
</feature>
<evidence type="ECO:0000313" key="3">
    <source>
        <dbReference type="Proteomes" id="UP000244912"/>
    </source>
</evidence>
<protein>
    <recommendedName>
        <fullName evidence="4">Chromosome partition protein Smc</fullName>
    </recommendedName>
</protein>
<organism evidence="2 3">
    <name type="scientific">Palleronia abyssalis</name>
    <dbReference type="NCBI Taxonomy" id="1501240"/>
    <lineage>
        <taxon>Bacteria</taxon>
        <taxon>Pseudomonadati</taxon>
        <taxon>Pseudomonadota</taxon>
        <taxon>Alphaproteobacteria</taxon>
        <taxon>Rhodobacterales</taxon>
        <taxon>Roseobacteraceae</taxon>
        <taxon>Palleronia</taxon>
    </lineage>
</organism>
<reference evidence="2 3" key="1">
    <citation type="submission" date="2018-03" db="EMBL/GenBank/DDBJ databases">
        <authorList>
            <person name="Keele B.F."/>
        </authorList>
    </citation>
    <scope>NUCLEOTIDE SEQUENCE [LARGE SCALE GENOMIC DNA]</scope>
    <source>
        <strain evidence="2 3">CECT 8504</strain>
    </source>
</reference>
<evidence type="ECO:0000313" key="2">
    <source>
        <dbReference type="EMBL" id="SPJ26188.1"/>
    </source>
</evidence>
<keyword evidence="1" id="KW-0175">Coiled coil</keyword>
<dbReference type="OrthoDB" id="7864011at2"/>
<dbReference type="AlphaFoldDB" id="A0A2R8C193"/>
<evidence type="ECO:0000256" key="1">
    <source>
        <dbReference type="SAM" id="Coils"/>
    </source>
</evidence>
<proteinExistence type="predicted"/>
<sequence>MRLTHAIPVIAILMLSAGGAIGQQSMINTSQLEELRGELSMTANSVRDNLSSTTQSIQALFDAGVPAEQQAVLQILDAMEVESRAILDQVKLNSAFMDELDRARAEVLVILRKQEREPSSPARDNRVARLESALAQVEDEYETLQGLESRITFSLSQHAQLRREIQLESGVIAVENFVGELGELTSNLERMVAVLDEVGASVLQTEETAVSQE</sequence>
<dbReference type="Proteomes" id="UP000244912">
    <property type="component" value="Unassembled WGS sequence"/>
</dbReference>